<sequence>MKRVYFFQAYCEEQKEDWVNISKLTTTLLKLCSRSVRKEDEQTLKAFFKIMDSLKTNQNACVLKLKKQYRTLGIKSKQAPRIKESSMLIRSISD</sequence>
<reference evidence="1" key="1">
    <citation type="submission" date="2022-08" db="EMBL/GenBank/DDBJ databases">
        <title>Novel sulfate-reducing endosymbionts in the free-living metamonad Anaeramoeba.</title>
        <authorList>
            <person name="Jerlstrom-Hultqvist J."/>
            <person name="Cepicka I."/>
            <person name="Gallot-Lavallee L."/>
            <person name="Salas-Leiva D."/>
            <person name="Curtis B.A."/>
            <person name="Zahonova K."/>
            <person name="Pipaliya S."/>
            <person name="Dacks J."/>
            <person name="Roger A.J."/>
        </authorList>
    </citation>
    <scope>NUCLEOTIDE SEQUENCE</scope>
    <source>
        <strain evidence="1">Schooner1</strain>
    </source>
</reference>
<evidence type="ECO:0000313" key="1">
    <source>
        <dbReference type="EMBL" id="KAJ6228888.1"/>
    </source>
</evidence>
<accession>A0ABQ8XBB6</accession>
<gene>
    <name evidence="1" type="ORF">M0813_08387</name>
</gene>
<evidence type="ECO:0000313" key="2">
    <source>
        <dbReference type="Proteomes" id="UP001150062"/>
    </source>
</evidence>
<comment type="caution">
    <text evidence="1">The sequence shown here is derived from an EMBL/GenBank/DDBJ whole genome shotgun (WGS) entry which is preliminary data.</text>
</comment>
<organism evidence="1 2">
    <name type="scientific">Anaeramoeba flamelloides</name>
    <dbReference type="NCBI Taxonomy" id="1746091"/>
    <lineage>
        <taxon>Eukaryota</taxon>
        <taxon>Metamonada</taxon>
        <taxon>Anaeramoebidae</taxon>
        <taxon>Anaeramoeba</taxon>
    </lineage>
</organism>
<protein>
    <submittedName>
        <fullName evidence="1">Uncharacterized protein</fullName>
    </submittedName>
</protein>
<proteinExistence type="predicted"/>
<keyword evidence="2" id="KW-1185">Reference proteome</keyword>
<dbReference type="EMBL" id="JAOAOG010000325">
    <property type="protein sequence ID" value="KAJ6228888.1"/>
    <property type="molecule type" value="Genomic_DNA"/>
</dbReference>
<name>A0ABQ8XBB6_9EUKA</name>
<dbReference type="Proteomes" id="UP001150062">
    <property type="component" value="Unassembled WGS sequence"/>
</dbReference>